<proteinExistence type="predicted"/>
<evidence type="ECO:0000313" key="1">
    <source>
        <dbReference type="EMBL" id="QHU08081.1"/>
    </source>
</evidence>
<dbReference type="EMBL" id="MN740694">
    <property type="protein sequence ID" value="QHU08081.1"/>
    <property type="molecule type" value="Genomic_DNA"/>
</dbReference>
<dbReference type="AlphaFoldDB" id="A0A6C0JT56"/>
<name>A0A6C0JT56_9ZZZZ</name>
<evidence type="ECO:0008006" key="2">
    <source>
        <dbReference type="Google" id="ProtNLM"/>
    </source>
</evidence>
<sequence>MNTTTMELAKFFQFVDEIENGCKWRADTNKLEKMCTKGNLRRVQLLINEYDPSEHNFYCFKYAIISHHTAIVEFLLLDPRIDITHDNDWAIRAAFVYQFSDIIKILLPRVTIDRILYNYIQEFIYYFTKSMPYFNYTPINPKILTDLLIEGAYSLDGVFYNENIL</sequence>
<protein>
    <recommendedName>
        <fullName evidence="2">Ankyrin repeat protein</fullName>
    </recommendedName>
</protein>
<organism evidence="1">
    <name type="scientific">viral metagenome</name>
    <dbReference type="NCBI Taxonomy" id="1070528"/>
    <lineage>
        <taxon>unclassified sequences</taxon>
        <taxon>metagenomes</taxon>
        <taxon>organismal metagenomes</taxon>
    </lineage>
</organism>
<reference evidence="1" key="1">
    <citation type="journal article" date="2020" name="Nature">
        <title>Giant virus diversity and host interactions through global metagenomics.</title>
        <authorList>
            <person name="Schulz F."/>
            <person name="Roux S."/>
            <person name="Paez-Espino D."/>
            <person name="Jungbluth S."/>
            <person name="Walsh D.A."/>
            <person name="Denef V.J."/>
            <person name="McMahon K.D."/>
            <person name="Konstantinidis K.T."/>
            <person name="Eloe-Fadrosh E.A."/>
            <person name="Kyrpides N.C."/>
            <person name="Woyke T."/>
        </authorList>
    </citation>
    <scope>NUCLEOTIDE SEQUENCE</scope>
    <source>
        <strain evidence="1">GVMAG-S-1062768-28</strain>
    </source>
</reference>
<accession>A0A6C0JT56</accession>
<dbReference type="SUPFAM" id="SSF140860">
    <property type="entry name" value="Pseudo ankyrin repeat-like"/>
    <property type="match status" value="1"/>
</dbReference>